<dbReference type="EMBL" id="VFOS01000002">
    <property type="protein sequence ID" value="TQL62047.1"/>
    <property type="molecule type" value="Genomic_DNA"/>
</dbReference>
<dbReference type="Proteomes" id="UP000315389">
    <property type="component" value="Unassembled WGS sequence"/>
</dbReference>
<reference evidence="1 2" key="1">
    <citation type="submission" date="2019-06" db="EMBL/GenBank/DDBJ databases">
        <title>Sequencing the genomes of 1000 actinobacteria strains.</title>
        <authorList>
            <person name="Klenk H.-P."/>
        </authorList>
    </citation>
    <scope>NUCLEOTIDE SEQUENCE [LARGE SCALE GENOMIC DNA]</scope>
    <source>
        <strain evidence="1 2">DSM 4813</strain>
    </source>
</reference>
<evidence type="ECO:0000313" key="2">
    <source>
        <dbReference type="Proteomes" id="UP000315389"/>
    </source>
</evidence>
<dbReference type="AlphaFoldDB" id="A0A542ZP05"/>
<organism evidence="1 2">
    <name type="scientific">Rarobacter faecitabidus</name>
    <dbReference type="NCBI Taxonomy" id="13243"/>
    <lineage>
        <taxon>Bacteria</taxon>
        <taxon>Bacillati</taxon>
        <taxon>Actinomycetota</taxon>
        <taxon>Actinomycetes</taxon>
        <taxon>Micrococcales</taxon>
        <taxon>Rarobacteraceae</taxon>
        <taxon>Rarobacter</taxon>
    </lineage>
</organism>
<gene>
    <name evidence="1" type="ORF">FB461_1680</name>
</gene>
<name>A0A542ZP05_RARFA</name>
<sequence>MFLRGPNDLIAFAAFDRLGTTQVAFDSEPKRNLRLDPIR</sequence>
<comment type="caution">
    <text evidence="1">The sequence shown here is derived from an EMBL/GenBank/DDBJ whole genome shotgun (WGS) entry which is preliminary data.</text>
</comment>
<protein>
    <submittedName>
        <fullName evidence="1">Uncharacterized protein</fullName>
    </submittedName>
</protein>
<keyword evidence="2" id="KW-1185">Reference proteome</keyword>
<accession>A0A542ZP05</accession>
<proteinExistence type="predicted"/>
<evidence type="ECO:0000313" key="1">
    <source>
        <dbReference type="EMBL" id="TQL62047.1"/>
    </source>
</evidence>